<dbReference type="Gene3D" id="3.90.950.10">
    <property type="match status" value="1"/>
</dbReference>
<dbReference type="EMBL" id="MNUU01000055">
    <property type="protein sequence ID" value="OIO07200.1"/>
    <property type="molecule type" value="Genomic_DNA"/>
</dbReference>
<evidence type="ECO:0000313" key="3">
    <source>
        <dbReference type="Proteomes" id="UP000183192"/>
    </source>
</evidence>
<dbReference type="STRING" id="1805146.AUJ27_02885"/>
<dbReference type="InterPro" id="IPR029001">
    <property type="entry name" value="ITPase-like_fam"/>
</dbReference>
<dbReference type="Pfam" id="PF01725">
    <property type="entry name" value="Ham1p_like"/>
    <property type="match status" value="1"/>
</dbReference>
<proteinExistence type="predicted"/>
<gene>
    <name evidence="2" type="ORF">AUJ27_02885</name>
</gene>
<dbReference type="InterPro" id="IPR002637">
    <property type="entry name" value="RdgB/HAM1"/>
</dbReference>
<evidence type="ECO:0000256" key="1">
    <source>
        <dbReference type="ARBA" id="ARBA00022801"/>
    </source>
</evidence>
<dbReference type="SUPFAM" id="SSF52972">
    <property type="entry name" value="ITPase-like"/>
    <property type="match status" value="1"/>
</dbReference>
<comment type="caution">
    <text evidence="2">The sequence shown here is derived from an EMBL/GenBank/DDBJ whole genome shotgun (WGS) entry which is preliminary data.</text>
</comment>
<dbReference type="GO" id="GO:0047429">
    <property type="term" value="F:nucleoside triphosphate diphosphatase activity"/>
    <property type="evidence" value="ECO:0007669"/>
    <property type="project" value="InterPro"/>
</dbReference>
<sequence length="171" mass="19335">MKLLIASHNPAKVKEYKRYLSELSLELVSLLDLNIKEEAPEDGKNFEENAINKAKFYQKLTGLSAISDDGGLMIDVLNGAPGVKSRHWLGYRMTDEEMIQSVIEKMKDIPEGKRTCHLVAVAALAMPDGTIHTQQAQIDGLVAKAPTKKRLNGYPYRSFFYLPKFKKFYLE</sequence>
<feature type="non-terminal residue" evidence="2">
    <location>
        <position position="171"/>
    </location>
</feature>
<evidence type="ECO:0008006" key="4">
    <source>
        <dbReference type="Google" id="ProtNLM"/>
    </source>
</evidence>
<name>A0A1J4T6S4_9BACT</name>
<dbReference type="GO" id="GO:0009143">
    <property type="term" value="P:nucleoside triphosphate catabolic process"/>
    <property type="evidence" value="ECO:0007669"/>
    <property type="project" value="InterPro"/>
</dbReference>
<dbReference type="Proteomes" id="UP000183192">
    <property type="component" value="Unassembled WGS sequence"/>
</dbReference>
<reference evidence="2 3" key="1">
    <citation type="journal article" date="2016" name="Environ. Microbiol.">
        <title>Genomic resolution of a cold subsurface aquifer community provides metabolic insights for novel microbes adapted to high CO concentrations.</title>
        <authorList>
            <person name="Probst A.J."/>
            <person name="Castelle C.J."/>
            <person name="Singh A."/>
            <person name="Brown C.T."/>
            <person name="Anantharaman K."/>
            <person name="Sharon I."/>
            <person name="Hug L.A."/>
            <person name="Burstein D."/>
            <person name="Emerson J.B."/>
            <person name="Thomas B.C."/>
            <person name="Banfield J.F."/>
        </authorList>
    </citation>
    <scope>NUCLEOTIDE SEQUENCE [LARGE SCALE GENOMIC DNA]</scope>
    <source>
        <strain evidence="2">CG1_02_37_44</strain>
    </source>
</reference>
<evidence type="ECO:0000313" key="2">
    <source>
        <dbReference type="EMBL" id="OIO07200.1"/>
    </source>
</evidence>
<protein>
    <recommendedName>
        <fullName evidence="4">Non-canonical purine NTP pyrophosphatase</fullName>
    </recommendedName>
</protein>
<keyword evidence="1" id="KW-0378">Hydrolase</keyword>
<dbReference type="AlphaFoldDB" id="A0A1J4T6S4"/>
<accession>A0A1J4T6S4</accession>
<organism evidence="2 3">
    <name type="scientific">Candidatus Falkowbacteria bacterium CG1_02_37_44</name>
    <dbReference type="NCBI Taxonomy" id="1805146"/>
    <lineage>
        <taxon>Bacteria</taxon>
        <taxon>Candidatus Falkowiibacteriota</taxon>
    </lineage>
</organism>